<dbReference type="Proteomes" id="UP000501128">
    <property type="component" value="Chromosome"/>
</dbReference>
<dbReference type="InterPro" id="IPR015943">
    <property type="entry name" value="WD40/YVTN_repeat-like_dom_sf"/>
</dbReference>
<name>A0A7L5DGK6_9BACT</name>
<dbReference type="Gene3D" id="2.130.10.10">
    <property type="entry name" value="YVTN repeat-like/Quinoprotein amine dehydrogenase"/>
    <property type="match status" value="2"/>
</dbReference>
<feature type="signal peptide" evidence="1">
    <location>
        <begin position="1"/>
        <end position="19"/>
    </location>
</feature>
<dbReference type="GO" id="GO:0006508">
    <property type="term" value="P:proteolysis"/>
    <property type="evidence" value="ECO:0007669"/>
    <property type="project" value="InterPro"/>
</dbReference>
<gene>
    <name evidence="3" type="ORF">HH216_01955</name>
</gene>
<dbReference type="Pfam" id="PF13688">
    <property type="entry name" value="Reprolysin_5"/>
    <property type="match status" value="1"/>
</dbReference>
<evidence type="ECO:0000313" key="4">
    <source>
        <dbReference type="Proteomes" id="UP000501128"/>
    </source>
</evidence>
<dbReference type="Gene3D" id="3.40.390.10">
    <property type="entry name" value="Collagenase (Catalytic Domain)"/>
    <property type="match status" value="1"/>
</dbReference>
<dbReference type="GO" id="GO:0004222">
    <property type="term" value="F:metalloendopeptidase activity"/>
    <property type="evidence" value="ECO:0007669"/>
    <property type="project" value="InterPro"/>
</dbReference>
<dbReference type="InterPro" id="IPR013783">
    <property type="entry name" value="Ig-like_fold"/>
</dbReference>
<dbReference type="PANTHER" id="PTHR11905:SF159">
    <property type="entry name" value="ADAM METALLOPROTEASE"/>
    <property type="match status" value="1"/>
</dbReference>
<dbReference type="Gene3D" id="2.60.40.10">
    <property type="entry name" value="Immunoglobulins"/>
    <property type="match status" value="3"/>
</dbReference>
<evidence type="ECO:0000256" key="1">
    <source>
        <dbReference type="SAM" id="SignalP"/>
    </source>
</evidence>
<accession>A0A7L5DGK6</accession>
<dbReference type="EMBL" id="CP051677">
    <property type="protein sequence ID" value="QJD77319.1"/>
    <property type="molecule type" value="Genomic_DNA"/>
</dbReference>
<evidence type="ECO:0000259" key="2">
    <source>
        <dbReference type="PROSITE" id="PS50215"/>
    </source>
</evidence>
<keyword evidence="1" id="KW-0732">Signal</keyword>
<dbReference type="PROSITE" id="PS50215">
    <property type="entry name" value="ADAM_MEPRO"/>
    <property type="match status" value="1"/>
</dbReference>
<dbReference type="NCBIfam" id="TIGR04183">
    <property type="entry name" value="Por_Secre_tail"/>
    <property type="match status" value="1"/>
</dbReference>
<sequence>MNRLVTCLLLVWFRCLLCAGQSGVTCHTDVSTLSPAVRQLMQGLNRDTVRSRARLAASTKLECRVAVDIDNSLFKQFNGNSDQIRQYVYATMNEVSAVFEREINVRLTVTHIKIWDAVDPYSAVNESLGHLNALFNWWKANQQQVPHDIVIGYTAKYGGGRAYLGSTYGGVGGAYCGVVGGRINDLDTPITAHEIGHMFGSPHTHDCSWPGGPIDRCAQLEGGCPATEDRNDMSYQVGTLMSYCQKAMTFHPLCRDLMRTVAEASRFTSMSTLPDAPAVSTTILTTTQPNPYLNWSATLRTSAYRLQVAADSAFAQVVTDTLVASPQYRSYQLSSDTPWYWRVAAVGPEAGAGPWSAVGRFRCPASGSLAAPTLRSPAFGERSVAVDGMSWYPVAGSTSYQLQFSSYSDMTYSRDITLTSTSASNVIGIPGQVLAQANVPIYWRVRAIRNGETGPWSGIGWFRQTPRVGYVRPDRQTGYTRSMPLSWVVSQEPGVRSTVELASSMSFDRLLFRLTTVQNAVGDYQTNTSLAVFDSLQDDKTYYYRIQETTAEAAGPPLYGSFTTGNQRPMWQYLNAGNSPLPASGGIRAKPQPDGSLWVATDRGLFYRKPDRKTWVSYTPASTGNKLTGLAKDVVVDRQGVVWVATERNLFRLEGGNWQKIPYPFPQSVYVGDMLIDSQGTIYVLIGGDGIIQYKKGQWTRYGTSTAFFHGAIDRNDVLWANSYNSIGRFDGTNLTFIDRATGGLPLGNVNQISVDSSGTVLAVSSGSNLAVRSAGGNWTQTNVSNIDRNASYISSLAFDQQNRLTVLTSTNLCRQIGQTWVGVEGAFLTSASGGNMALTTDRQNRYWISDGSSGVQGISVYDERNIRLSQPVRARYCTGDSLTLRVLPTFTMPASATYIAQLKMADGSYRTLPIRRSGDSIRVRFPDDLPTFDFYALRLLLPEQDITGDRTTSFRMGQLPAGQISGNPVRSLCVGDAAPLSATATAGAYQWFRDGVAIPGSTSLTHAPAQSGVYSLSVTSDGCSTVTPTVSLTMNESPVATAVPQSATQVYAPATVALVGSGGSSYQWLNGGVVVEGATEAVYKAPVSGTYAVQVTSPAGCTAVSAPVAVNVLIPLATDELPDCNLTVGPNPTSTAVVVQYTTTSRADVGLTLTDAAGRIVRAQTWPGVSAGSHRHTLDMPASAGIYILTLTVGAQRASRQLIRQ</sequence>
<feature type="chain" id="PRO_5029612947" evidence="1">
    <location>
        <begin position="20"/>
        <end position="1206"/>
    </location>
</feature>
<dbReference type="InterPro" id="IPR001590">
    <property type="entry name" value="Peptidase_M12B"/>
</dbReference>
<dbReference type="AlphaFoldDB" id="A0A7L5DGK6"/>
<organism evidence="3 4">
    <name type="scientific">Spirosoma rhododendri</name>
    <dbReference type="NCBI Taxonomy" id="2728024"/>
    <lineage>
        <taxon>Bacteria</taxon>
        <taxon>Pseudomonadati</taxon>
        <taxon>Bacteroidota</taxon>
        <taxon>Cytophagia</taxon>
        <taxon>Cytophagales</taxon>
        <taxon>Cytophagaceae</taxon>
        <taxon>Spirosoma</taxon>
    </lineage>
</organism>
<dbReference type="RefSeq" id="WP_169549262.1">
    <property type="nucleotide sequence ID" value="NZ_CP051677.1"/>
</dbReference>
<proteinExistence type="predicted"/>
<dbReference type="PANTHER" id="PTHR11905">
    <property type="entry name" value="ADAM A DISINTEGRIN AND METALLOPROTEASE DOMAIN"/>
    <property type="match status" value="1"/>
</dbReference>
<dbReference type="InterPro" id="IPR024079">
    <property type="entry name" value="MetalloPept_cat_dom_sf"/>
</dbReference>
<dbReference type="SUPFAM" id="SSF101898">
    <property type="entry name" value="NHL repeat"/>
    <property type="match status" value="1"/>
</dbReference>
<protein>
    <submittedName>
        <fullName evidence="3">T9SS type A sorting domain-containing protein</fullName>
    </submittedName>
</protein>
<reference evidence="3 4" key="1">
    <citation type="submission" date="2020-04" db="EMBL/GenBank/DDBJ databases">
        <title>Genome sequencing of novel species.</title>
        <authorList>
            <person name="Heo J."/>
            <person name="Kim S.-J."/>
            <person name="Kim J.-S."/>
            <person name="Hong S.-B."/>
            <person name="Kwon S.-W."/>
        </authorList>
    </citation>
    <scope>NUCLEOTIDE SEQUENCE [LARGE SCALE GENOMIC DNA]</scope>
    <source>
        <strain evidence="3 4">CJU-R4</strain>
    </source>
</reference>
<keyword evidence="4" id="KW-1185">Reference proteome</keyword>
<dbReference type="InterPro" id="IPR026444">
    <property type="entry name" value="Secre_tail"/>
</dbReference>
<evidence type="ECO:0000313" key="3">
    <source>
        <dbReference type="EMBL" id="QJD77319.1"/>
    </source>
</evidence>
<dbReference type="KEGG" id="srho:HH216_01955"/>
<feature type="domain" description="Peptidase M12B" evidence="2">
    <location>
        <begin position="61"/>
        <end position="245"/>
    </location>
</feature>
<dbReference type="SUPFAM" id="SSF55486">
    <property type="entry name" value="Metalloproteases ('zincins'), catalytic domain"/>
    <property type="match status" value="1"/>
</dbReference>